<dbReference type="SMART" id="SM00347">
    <property type="entry name" value="HTH_MARR"/>
    <property type="match status" value="1"/>
</dbReference>
<dbReference type="InterPro" id="IPR036390">
    <property type="entry name" value="WH_DNA-bd_sf"/>
</dbReference>
<dbReference type="Gene3D" id="1.10.10.10">
    <property type="entry name" value="Winged helix-like DNA-binding domain superfamily/Winged helix DNA-binding domain"/>
    <property type="match status" value="1"/>
</dbReference>
<proteinExistence type="predicted"/>
<dbReference type="STRING" id="1286106.MPL1_03228"/>
<dbReference type="GO" id="GO:0005737">
    <property type="term" value="C:cytoplasm"/>
    <property type="evidence" value="ECO:0007669"/>
    <property type="project" value="UniProtKB-SubCell"/>
</dbReference>
<dbReference type="InterPro" id="IPR000835">
    <property type="entry name" value="HTH_MarR-typ"/>
</dbReference>
<dbReference type="PROSITE" id="PS50995">
    <property type="entry name" value="HTH_MARR_2"/>
    <property type="match status" value="1"/>
</dbReference>
<evidence type="ECO:0000256" key="2">
    <source>
        <dbReference type="ARBA" id="ARBA00022490"/>
    </source>
</evidence>
<dbReference type="InterPro" id="IPR039422">
    <property type="entry name" value="MarR/SlyA-like"/>
</dbReference>
<dbReference type="GO" id="GO:0006950">
    <property type="term" value="P:response to stress"/>
    <property type="evidence" value="ECO:0007669"/>
    <property type="project" value="TreeGrafter"/>
</dbReference>
<dbReference type="Pfam" id="PF22381">
    <property type="entry name" value="Staph_reg_Sar_Rot"/>
    <property type="match status" value="1"/>
</dbReference>
<dbReference type="PANTHER" id="PTHR33164">
    <property type="entry name" value="TRANSCRIPTIONAL REGULATOR, MARR FAMILY"/>
    <property type="match status" value="1"/>
</dbReference>
<sequence length="152" mass="17669">MSEFNNLKLDNQLCFALYSATNAITRLYRELLKDYDLTYPQYLVLLVLWQQDGVPVKTLSERLKLDTGTLSPLIKRLEKNGFIVRKRSEVDERMVHVHLTQHAKAIEPAVANIQHQVACHTNLNNHDFFELLNRLNKLAEDLVDRDRLKIAS</sequence>
<evidence type="ECO:0000256" key="1">
    <source>
        <dbReference type="ARBA" id="ARBA00004496"/>
    </source>
</evidence>
<keyword evidence="8" id="KW-1185">Reference proteome</keyword>
<dbReference type="eggNOG" id="COG1846">
    <property type="taxonomic scope" value="Bacteria"/>
</dbReference>
<dbReference type="EMBL" id="APHR01000015">
    <property type="protein sequence ID" value="EMR13699.1"/>
    <property type="molecule type" value="Genomic_DNA"/>
</dbReference>
<keyword evidence="3" id="KW-0805">Transcription regulation</keyword>
<gene>
    <name evidence="7" type="ORF">MPL1_03228</name>
</gene>
<comment type="caution">
    <text evidence="7">The sequence shown here is derived from an EMBL/GenBank/DDBJ whole genome shotgun (WGS) entry which is preliminary data.</text>
</comment>
<evidence type="ECO:0000256" key="3">
    <source>
        <dbReference type="ARBA" id="ARBA00023015"/>
    </source>
</evidence>
<keyword evidence="5" id="KW-0804">Transcription</keyword>
<evidence type="ECO:0000259" key="6">
    <source>
        <dbReference type="PROSITE" id="PS50995"/>
    </source>
</evidence>
<dbReference type="AlphaFoldDB" id="M7PTA3"/>
<dbReference type="GO" id="GO:0003677">
    <property type="term" value="F:DNA binding"/>
    <property type="evidence" value="ECO:0007669"/>
    <property type="project" value="UniProtKB-KW"/>
</dbReference>
<name>M7PTA3_9GAMM</name>
<dbReference type="GO" id="GO:0003700">
    <property type="term" value="F:DNA-binding transcription factor activity"/>
    <property type="evidence" value="ECO:0007669"/>
    <property type="project" value="InterPro"/>
</dbReference>
<comment type="subcellular location">
    <subcellularLocation>
        <location evidence="1">Cytoplasm</location>
    </subcellularLocation>
</comment>
<feature type="domain" description="HTH marR-type" evidence="6">
    <location>
        <begin position="10"/>
        <end position="137"/>
    </location>
</feature>
<dbReference type="Proteomes" id="UP000012019">
    <property type="component" value="Unassembled WGS sequence"/>
</dbReference>
<protein>
    <submittedName>
        <fullName evidence="7">Organic hydroperoxide resistance transcriptional regulator</fullName>
    </submittedName>
</protein>
<evidence type="ECO:0000256" key="5">
    <source>
        <dbReference type="ARBA" id="ARBA00023163"/>
    </source>
</evidence>
<keyword evidence="4" id="KW-0238">DNA-binding</keyword>
<dbReference type="FunFam" id="1.10.10.10:FF:000163">
    <property type="entry name" value="MarR family transcriptional regulator"/>
    <property type="match status" value="1"/>
</dbReference>
<dbReference type="InterPro" id="IPR055166">
    <property type="entry name" value="Transc_reg_Sar_Rot_HTH"/>
</dbReference>
<evidence type="ECO:0000313" key="8">
    <source>
        <dbReference type="Proteomes" id="UP000012019"/>
    </source>
</evidence>
<dbReference type="RefSeq" id="WP_009725680.1">
    <property type="nucleotide sequence ID" value="NZ_APHR01000015.1"/>
</dbReference>
<dbReference type="SUPFAM" id="SSF46785">
    <property type="entry name" value="Winged helix' DNA-binding domain"/>
    <property type="match status" value="1"/>
</dbReference>
<dbReference type="PANTHER" id="PTHR33164:SF5">
    <property type="entry name" value="ORGANIC HYDROPEROXIDE RESISTANCE TRANSCRIPTIONAL REGULATOR"/>
    <property type="match status" value="1"/>
</dbReference>
<keyword evidence="2" id="KW-0963">Cytoplasm</keyword>
<reference evidence="7 8" key="1">
    <citation type="journal article" date="2013" name="Genome Announc.">
        <title>Draft Genome Sequence of Methylophaga lonarensis MPLT, a Haloalkaliphilic (Non-Methane-Utilizing) Methylotroph.</title>
        <authorList>
            <person name="Shetty S.A."/>
            <person name="Marathe N.P."/>
            <person name="Munot H."/>
            <person name="Antony C.P."/>
            <person name="Dhotre D.P."/>
            <person name="Murrell J.C."/>
            <person name="Shouche Y.S."/>
        </authorList>
    </citation>
    <scope>NUCLEOTIDE SEQUENCE [LARGE SCALE GENOMIC DNA]</scope>
    <source>
        <strain evidence="7 8">MPL</strain>
    </source>
</reference>
<accession>M7PTA3</accession>
<organism evidence="7 8">
    <name type="scientific">Methylophaga lonarensis MPL</name>
    <dbReference type="NCBI Taxonomy" id="1286106"/>
    <lineage>
        <taxon>Bacteria</taxon>
        <taxon>Pseudomonadati</taxon>
        <taxon>Pseudomonadota</taxon>
        <taxon>Gammaproteobacteria</taxon>
        <taxon>Thiotrichales</taxon>
        <taxon>Piscirickettsiaceae</taxon>
        <taxon>Methylophaga</taxon>
    </lineage>
</organism>
<dbReference type="PATRIC" id="fig|1286106.3.peg.644"/>
<dbReference type="InterPro" id="IPR036388">
    <property type="entry name" value="WH-like_DNA-bd_sf"/>
</dbReference>
<evidence type="ECO:0000256" key="4">
    <source>
        <dbReference type="ARBA" id="ARBA00023125"/>
    </source>
</evidence>
<evidence type="ECO:0000313" key="7">
    <source>
        <dbReference type="EMBL" id="EMR13699.1"/>
    </source>
</evidence>
<dbReference type="OrthoDB" id="9806864at2"/>